<name>A0A0V0U958_9BILA</name>
<dbReference type="Proteomes" id="UP000055048">
    <property type="component" value="Unassembled WGS sequence"/>
</dbReference>
<evidence type="ECO:0000313" key="2">
    <source>
        <dbReference type="Proteomes" id="UP000055048"/>
    </source>
</evidence>
<comment type="caution">
    <text evidence="1">The sequence shown here is derived from an EMBL/GenBank/DDBJ whole genome shotgun (WGS) entry which is preliminary data.</text>
</comment>
<reference evidence="1 2" key="1">
    <citation type="submission" date="2015-01" db="EMBL/GenBank/DDBJ databases">
        <title>Evolution of Trichinella species and genotypes.</title>
        <authorList>
            <person name="Korhonen P.K."/>
            <person name="Edoardo P."/>
            <person name="Giuseppe L.R."/>
            <person name="Gasser R.B."/>
        </authorList>
    </citation>
    <scope>NUCLEOTIDE SEQUENCE [LARGE SCALE GENOMIC DNA]</scope>
    <source>
        <strain evidence="1">ISS417</strain>
    </source>
</reference>
<dbReference type="OrthoDB" id="10363121at2759"/>
<evidence type="ECO:0000313" key="1">
    <source>
        <dbReference type="EMBL" id="KRX47817.1"/>
    </source>
</evidence>
<keyword evidence="2" id="KW-1185">Reference proteome</keyword>
<dbReference type="AlphaFoldDB" id="A0A0V0U958"/>
<proteinExistence type="predicted"/>
<sequence length="122" mass="14215">MTKCFKCCMFFANGYFNWKGPVLINYHIIKSYPEQKCLWQNVLQNLTIVRNCHIVKSSLLNVLFFQGKSSQFCLVFIEEKLFSAFLQQLMAYFSLNVSLIRHGPSFDFCVHKHSTGVISDDE</sequence>
<accession>A0A0V0U958</accession>
<gene>
    <name evidence="1" type="ORF">T05_4395</name>
</gene>
<organism evidence="1 2">
    <name type="scientific">Trichinella murrelli</name>
    <dbReference type="NCBI Taxonomy" id="144512"/>
    <lineage>
        <taxon>Eukaryota</taxon>
        <taxon>Metazoa</taxon>
        <taxon>Ecdysozoa</taxon>
        <taxon>Nematoda</taxon>
        <taxon>Enoplea</taxon>
        <taxon>Dorylaimia</taxon>
        <taxon>Trichinellida</taxon>
        <taxon>Trichinellidae</taxon>
        <taxon>Trichinella</taxon>
    </lineage>
</organism>
<dbReference type="EMBL" id="JYDJ01000037">
    <property type="protein sequence ID" value="KRX47817.1"/>
    <property type="molecule type" value="Genomic_DNA"/>
</dbReference>
<protein>
    <submittedName>
        <fullName evidence="1">Uncharacterized protein</fullName>
    </submittedName>
</protein>